<reference evidence="1 2" key="1">
    <citation type="submission" date="2018-06" db="EMBL/GenBank/DDBJ databases">
        <title>Freshwater and sediment microbial communities from various areas in North America, analyzing microbe dynamics in response to fracking.</title>
        <authorList>
            <person name="Lamendella R."/>
        </authorList>
    </citation>
    <scope>NUCLEOTIDE SEQUENCE [LARGE SCALE GENOMIC DNA]</scope>
    <source>
        <strain evidence="1 2">114J</strain>
    </source>
</reference>
<name>A0A366GFB5_9GAMM</name>
<dbReference type="OrthoDB" id="6367721at2"/>
<comment type="caution">
    <text evidence="1">The sequence shown here is derived from an EMBL/GenBank/DDBJ whole genome shotgun (WGS) entry which is preliminary data.</text>
</comment>
<dbReference type="RefSeq" id="WP_113863885.1">
    <property type="nucleotide sequence ID" value="NZ_QNRO01000024.1"/>
</dbReference>
<evidence type="ECO:0000313" key="1">
    <source>
        <dbReference type="EMBL" id="RBP25046.1"/>
    </source>
</evidence>
<dbReference type="AlphaFoldDB" id="A0A366GFB5"/>
<dbReference type="Proteomes" id="UP000252995">
    <property type="component" value="Unassembled WGS sequence"/>
</dbReference>
<protein>
    <submittedName>
        <fullName evidence="1">Uncharacterized protein</fullName>
    </submittedName>
</protein>
<proteinExistence type="predicted"/>
<sequence>MAIVLDGTLAIDRDEDGEICNIIWFLYGLPQAIGEPFGAVFLEEAFGEGSPQMVGFELDGEEYIVYADWEAASEPVLSGEVSEFYREYGHLLISAVIEDPESDQGVTYREWLMPVECFDNYMELAKKMA</sequence>
<gene>
    <name evidence="1" type="ORF">DET50_12439</name>
</gene>
<dbReference type="EMBL" id="QNRO01000024">
    <property type="protein sequence ID" value="RBP25046.1"/>
    <property type="molecule type" value="Genomic_DNA"/>
</dbReference>
<accession>A0A366GFB5</accession>
<evidence type="ECO:0000313" key="2">
    <source>
        <dbReference type="Proteomes" id="UP000252995"/>
    </source>
</evidence>
<organism evidence="1 2">
    <name type="scientific">Marinobacter pelagius</name>
    <dbReference type="NCBI Taxonomy" id="379482"/>
    <lineage>
        <taxon>Bacteria</taxon>
        <taxon>Pseudomonadati</taxon>
        <taxon>Pseudomonadota</taxon>
        <taxon>Gammaproteobacteria</taxon>
        <taxon>Pseudomonadales</taxon>
        <taxon>Marinobacteraceae</taxon>
        <taxon>Marinobacter</taxon>
    </lineage>
</organism>